<dbReference type="EMBL" id="LILD01000001">
    <property type="protein sequence ID" value="KOO38606.1"/>
    <property type="molecule type" value="Genomic_DNA"/>
</dbReference>
<feature type="chain" id="PRO_5044367149" evidence="2">
    <location>
        <begin position="19"/>
        <end position="362"/>
    </location>
</feature>
<dbReference type="AlphaFoldDB" id="A0A0M0KID4"/>
<sequence>MKKRHLCCSLFAMGVVLSACQSNGSANEPQPSEPQQEAVENEQEENMRTISYTVGEDDAKVSVDELIQTLDGELTFDELHRTLEMTIHEDQYRLIDGVTVLERNGEYLATDEIYLIEEEGELYLPVAFLEVGLGLEVTFQEKEVAFQWFGPAERVGGPPEGFDFDEWDVDTMVDYLSFLERPIQGAQVSTIDSHLPGAPREYRNGFHEGIDWYDFATGGNISRETPVYAMAEGIVVRADHDFEDYESPEVRNADLALTAELGETPEYIFDRLRGQQVWVQYPNGVMNRFAHLSGIPEDLQVGDRVNAETVIGYVGNSGTSSAVNGNLDDDLHLHQDLLIYGELFWKPLTLEETKEVLQKIWP</sequence>
<evidence type="ECO:0000259" key="4">
    <source>
        <dbReference type="Pfam" id="PF07833"/>
    </source>
</evidence>
<dbReference type="Pfam" id="PF01551">
    <property type="entry name" value="Peptidase_M23"/>
    <property type="match status" value="1"/>
</dbReference>
<dbReference type="PANTHER" id="PTHR21666:SF270">
    <property type="entry name" value="MUREIN HYDROLASE ACTIVATOR ENVC"/>
    <property type="match status" value="1"/>
</dbReference>
<dbReference type="PANTHER" id="PTHR21666">
    <property type="entry name" value="PEPTIDASE-RELATED"/>
    <property type="match status" value="1"/>
</dbReference>
<dbReference type="SUPFAM" id="SSF51261">
    <property type="entry name" value="Duplicated hybrid motif"/>
    <property type="match status" value="1"/>
</dbReference>
<comment type="caution">
    <text evidence="5">The sequence shown here is derived from an EMBL/GenBank/DDBJ whole genome shotgun (WGS) entry which is preliminary data.</text>
</comment>
<proteinExistence type="predicted"/>
<dbReference type="RefSeq" id="WP_053430861.1">
    <property type="nucleotide sequence ID" value="NZ_CP040441.1"/>
</dbReference>
<dbReference type="Pfam" id="PF07833">
    <property type="entry name" value="Cu_amine_oxidN1"/>
    <property type="match status" value="1"/>
</dbReference>
<evidence type="ECO:0000259" key="3">
    <source>
        <dbReference type="Pfam" id="PF01551"/>
    </source>
</evidence>
<feature type="domain" description="M23ase beta-sheet core" evidence="3">
    <location>
        <begin position="272"/>
        <end position="330"/>
    </location>
</feature>
<dbReference type="Gene3D" id="2.70.70.10">
    <property type="entry name" value="Glucose Permease (Domain IIA)"/>
    <property type="match status" value="1"/>
</dbReference>
<dbReference type="PATRIC" id="fig|136160.3.peg.1682"/>
<organism evidence="5">
    <name type="scientific">Halalkalibacterium halodurans</name>
    <name type="common">Bacillus halodurans</name>
    <dbReference type="NCBI Taxonomy" id="86665"/>
    <lineage>
        <taxon>Bacteria</taxon>
        <taxon>Bacillati</taxon>
        <taxon>Bacillota</taxon>
        <taxon>Bacilli</taxon>
        <taxon>Bacillales</taxon>
        <taxon>Bacillaceae</taxon>
        <taxon>Halalkalibacterium (ex Joshi et al. 2022)</taxon>
    </lineage>
</organism>
<accession>A0A0M0KID4</accession>
<dbReference type="InterPro" id="IPR050570">
    <property type="entry name" value="Cell_wall_metabolism_enzyme"/>
</dbReference>
<dbReference type="InterPro" id="IPR016047">
    <property type="entry name" value="M23ase_b-sheet_dom"/>
</dbReference>
<evidence type="ECO:0000313" key="5">
    <source>
        <dbReference type="EMBL" id="KOO38606.1"/>
    </source>
</evidence>
<dbReference type="GeneID" id="87598156"/>
<dbReference type="CDD" id="cd12797">
    <property type="entry name" value="M23_peptidase"/>
    <property type="match status" value="1"/>
</dbReference>
<gene>
    <name evidence="5" type="ORF">AMD02_06845</name>
</gene>
<protein>
    <submittedName>
        <fullName evidence="5">Peptidase M23</fullName>
    </submittedName>
</protein>
<feature type="signal peptide" evidence="2">
    <location>
        <begin position="1"/>
        <end position="18"/>
    </location>
</feature>
<name>A0A0M0KID4_ALKHA</name>
<dbReference type="GO" id="GO:0004222">
    <property type="term" value="F:metalloendopeptidase activity"/>
    <property type="evidence" value="ECO:0007669"/>
    <property type="project" value="TreeGrafter"/>
</dbReference>
<dbReference type="InterPro" id="IPR012854">
    <property type="entry name" value="Cu_amine_oxidase-like_N"/>
</dbReference>
<evidence type="ECO:0000256" key="1">
    <source>
        <dbReference type="SAM" id="MobiDB-lite"/>
    </source>
</evidence>
<feature type="domain" description="Copper amine oxidase-like N-terminal" evidence="4">
    <location>
        <begin position="56"/>
        <end position="143"/>
    </location>
</feature>
<reference evidence="5" key="1">
    <citation type="submission" date="2015-08" db="EMBL/GenBank/DDBJ databases">
        <title>Complete DNA Sequence of Pseudomonas syringae pv. actinidiae, the Causal Agent of Kiwifruit Canker Disease.</title>
        <authorList>
            <person name="Rikkerink E.H.A."/>
            <person name="Fineran P.C."/>
        </authorList>
    </citation>
    <scope>NUCLEOTIDE SEQUENCE</scope>
    <source>
        <strain evidence="5">DSM 13666</strain>
    </source>
</reference>
<feature type="region of interest" description="Disordered" evidence="1">
    <location>
        <begin position="22"/>
        <end position="45"/>
    </location>
</feature>
<evidence type="ECO:0000256" key="2">
    <source>
        <dbReference type="SAM" id="SignalP"/>
    </source>
</evidence>
<dbReference type="PROSITE" id="PS51257">
    <property type="entry name" value="PROKAR_LIPOPROTEIN"/>
    <property type="match status" value="1"/>
</dbReference>
<keyword evidence="2" id="KW-0732">Signal</keyword>
<dbReference type="InterPro" id="IPR011055">
    <property type="entry name" value="Dup_hybrid_motif"/>
</dbReference>